<dbReference type="GeneID" id="112531012"/>
<keyword evidence="1" id="KW-1133">Transmembrane helix</keyword>
<evidence type="ECO:0000313" key="4">
    <source>
        <dbReference type="Proteomes" id="UP000000539"/>
    </source>
</evidence>
<organism evidence="3 4">
    <name type="scientific">Gallus gallus</name>
    <name type="common">Chicken</name>
    <dbReference type="NCBI Taxonomy" id="9031"/>
    <lineage>
        <taxon>Eukaryota</taxon>
        <taxon>Metazoa</taxon>
        <taxon>Chordata</taxon>
        <taxon>Craniata</taxon>
        <taxon>Vertebrata</taxon>
        <taxon>Euteleostomi</taxon>
        <taxon>Archelosauria</taxon>
        <taxon>Archosauria</taxon>
        <taxon>Dinosauria</taxon>
        <taxon>Saurischia</taxon>
        <taxon>Theropoda</taxon>
        <taxon>Coelurosauria</taxon>
        <taxon>Aves</taxon>
        <taxon>Neognathae</taxon>
        <taxon>Galloanserae</taxon>
        <taxon>Galliformes</taxon>
        <taxon>Phasianidae</taxon>
        <taxon>Phasianinae</taxon>
        <taxon>Gallus</taxon>
    </lineage>
</organism>
<dbReference type="Ensembl" id="ENSGALT00010000935.1">
    <property type="protein sequence ID" value="ENSGALP00010000496.1"/>
    <property type="gene ID" value="ENSGALG00010000448.1"/>
</dbReference>
<dbReference type="OrthoDB" id="7493297at2759"/>
<reference evidence="3" key="2">
    <citation type="submission" date="2025-09" db="UniProtKB">
        <authorList>
            <consortium name="Ensembl"/>
        </authorList>
    </citation>
    <scope>IDENTIFICATION</scope>
    <source>
        <strain evidence="3">broiler</strain>
    </source>
</reference>
<accession>A0A8V0X7R4</accession>
<keyword evidence="1" id="KW-0812">Transmembrane</keyword>
<protein>
    <recommendedName>
        <fullName evidence="2">SEA domain-containing protein</fullName>
    </recommendedName>
</protein>
<dbReference type="SMR" id="A0A8V0X7R4"/>
<dbReference type="PROSITE" id="PS50024">
    <property type="entry name" value="SEA"/>
    <property type="match status" value="1"/>
</dbReference>
<dbReference type="InterPro" id="IPR036364">
    <property type="entry name" value="SEA_dom_sf"/>
</dbReference>
<dbReference type="PANTHER" id="PTHR37999:SF2">
    <property type="entry name" value="MUCIN-17"/>
    <property type="match status" value="1"/>
</dbReference>
<dbReference type="AlphaFoldDB" id="A0A8V0X7R4"/>
<dbReference type="GeneTree" id="ENSGT01140000282779"/>
<evidence type="ECO:0000256" key="1">
    <source>
        <dbReference type="SAM" id="Phobius"/>
    </source>
</evidence>
<proteinExistence type="predicted"/>
<dbReference type="Gene3D" id="3.30.70.960">
    <property type="entry name" value="SEA domain"/>
    <property type="match status" value="1"/>
</dbReference>
<name>A0A8V0X7R4_CHICK</name>
<gene>
    <name evidence="3" type="primary">LOC112531012</name>
</gene>
<dbReference type="OMA" id="QGETCEW"/>
<evidence type="ECO:0000313" key="3">
    <source>
        <dbReference type="Ensembl" id="ENSGALP00010000496.1"/>
    </source>
</evidence>
<reference evidence="3" key="1">
    <citation type="submission" date="2025-08" db="UniProtKB">
        <authorList>
            <consortium name="Ensembl"/>
        </authorList>
    </citation>
    <scope>IDENTIFICATION</scope>
    <source>
        <strain evidence="3">broiler</strain>
    </source>
</reference>
<dbReference type="SUPFAM" id="SSF82671">
    <property type="entry name" value="SEA domain"/>
    <property type="match status" value="1"/>
</dbReference>
<keyword evidence="1" id="KW-0472">Membrane</keyword>
<dbReference type="Pfam" id="PF01390">
    <property type="entry name" value="SEA"/>
    <property type="match status" value="1"/>
</dbReference>
<evidence type="ECO:0000259" key="2">
    <source>
        <dbReference type="PROSITE" id="PS50024"/>
    </source>
</evidence>
<feature type="domain" description="SEA" evidence="2">
    <location>
        <begin position="1"/>
        <end position="116"/>
    </location>
</feature>
<keyword evidence="4" id="KW-1185">Reference proteome</keyword>
<dbReference type="InterPro" id="IPR053311">
    <property type="entry name" value="Mucosal_Integrity_Assoc"/>
</dbReference>
<feature type="transmembrane region" description="Helical" evidence="1">
    <location>
        <begin position="191"/>
        <end position="214"/>
    </location>
</feature>
<dbReference type="InterPro" id="IPR000082">
    <property type="entry name" value="SEA_dom"/>
</dbReference>
<dbReference type="RefSeq" id="XP_040513134.1">
    <property type="nucleotide sequence ID" value="XM_040657200.1"/>
</dbReference>
<dbReference type="Proteomes" id="UP000000539">
    <property type="component" value="Unassembled WGS sequence"/>
</dbReference>
<sequence length="246" mass="26528">MSAHVSNRPFLEEMGNPLSPQFRAFASQFRHVMDGVYGKVAGYRGVRVLALSRGSVVVSYRVLLRTPPGPPQIRDLLGVSASAIRPHNCSNTTGPLCFSAFSPLSLSSELELNATELCRSLAAPHFSPYYFAYRLNGSVLCITHCSPGFPDAIDCHRGLCRVTSEGPRCFCPELPGFLSSGDRCQTHISRVGLGVGVGVGLGLPLLLLLLLLLLRAPWGRKGAPNSTSGIYHVNSRASQIHSNRVN</sequence>
<dbReference type="PANTHER" id="PTHR37999">
    <property type="entry name" value="MUCIN-17"/>
    <property type="match status" value="1"/>
</dbReference>